<dbReference type="GO" id="GO:0006040">
    <property type="term" value="P:amino sugar metabolic process"/>
    <property type="evidence" value="ECO:0007669"/>
    <property type="project" value="InterPro"/>
</dbReference>
<dbReference type="OrthoDB" id="9763949at2"/>
<dbReference type="AlphaFoldDB" id="A0A1H3GIZ5"/>
<name>A0A1H3GIZ5_9FLAO</name>
<proteinExistence type="predicted"/>
<evidence type="ECO:0000313" key="1">
    <source>
        <dbReference type="EMBL" id="SDY03276.1"/>
    </source>
</evidence>
<accession>A0A1H3GIZ5</accession>
<dbReference type="Gene3D" id="3.30.420.40">
    <property type="match status" value="2"/>
</dbReference>
<dbReference type="GO" id="GO:0016773">
    <property type="term" value="F:phosphotransferase activity, alcohol group as acceptor"/>
    <property type="evidence" value="ECO:0007669"/>
    <property type="project" value="InterPro"/>
</dbReference>
<organism evidence="1 2">
    <name type="scientific">Lutibacter oricola</name>
    <dbReference type="NCBI Taxonomy" id="762486"/>
    <lineage>
        <taxon>Bacteria</taxon>
        <taxon>Pseudomonadati</taxon>
        <taxon>Bacteroidota</taxon>
        <taxon>Flavobacteriia</taxon>
        <taxon>Flavobacteriales</taxon>
        <taxon>Flavobacteriaceae</taxon>
        <taxon>Lutibacter</taxon>
    </lineage>
</organism>
<dbReference type="GO" id="GO:0009254">
    <property type="term" value="P:peptidoglycan turnover"/>
    <property type="evidence" value="ECO:0007669"/>
    <property type="project" value="InterPro"/>
</dbReference>
<dbReference type="EMBL" id="FNNJ01000014">
    <property type="protein sequence ID" value="SDY03276.1"/>
    <property type="molecule type" value="Genomic_DNA"/>
</dbReference>
<dbReference type="SUPFAM" id="SSF53067">
    <property type="entry name" value="Actin-like ATPase domain"/>
    <property type="match status" value="1"/>
</dbReference>
<keyword evidence="1" id="KW-0808">Transferase</keyword>
<protein>
    <submittedName>
        <fullName evidence="1">Anhydro-N-acetylmuramic acid kinase</fullName>
    </submittedName>
</protein>
<reference evidence="1 2" key="1">
    <citation type="submission" date="2016-10" db="EMBL/GenBank/DDBJ databases">
        <authorList>
            <person name="de Groot N.N."/>
        </authorList>
    </citation>
    <scope>NUCLEOTIDE SEQUENCE [LARGE SCALE GENOMIC DNA]</scope>
    <source>
        <strain evidence="1 2">DSM 24956</strain>
    </source>
</reference>
<dbReference type="Pfam" id="PF03702">
    <property type="entry name" value="AnmK"/>
    <property type="match status" value="1"/>
</dbReference>
<evidence type="ECO:0000313" key="2">
    <source>
        <dbReference type="Proteomes" id="UP000199595"/>
    </source>
</evidence>
<dbReference type="GO" id="GO:0005524">
    <property type="term" value="F:ATP binding"/>
    <property type="evidence" value="ECO:0007669"/>
    <property type="project" value="InterPro"/>
</dbReference>
<dbReference type="PANTHER" id="PTHR30605">
    <property type="entry name" value="ANHYDRO-N-ACETYLMURAMIC ACID KINASE"/>
    <property type="match status" value="1"/>
</dbReference>
<dbReference type="NCBIfam" id="NF007144">
    <property type="entry name" value="PRK09585.2-3"/>
    <property type="match status" value="1"/>
</dbReference>
<sequence length="356" mass="40006">MSKIWKVIGLMSGTSLDGVDLVYTKISKTGEKYTYEIINSETIRYPKLWEDTLRNGFYKSIEELNLLDIKYGSYLGELINKFISKNNIAEVDFIASHGHTIFHKPDEGYTLQIGDGQSICNTTKLKVVCDFRTQDVELGGQGAPLVPIGDRLLFSAYDYCLNLGGFANISFEKNKERIAFDICPANIVLNHYVKKLGFNYDDKGEISEKGIVNENLLKDLNEMKFYSLPVPKSLGFEFVTEKVFPIIDAYKLEIKDILRTFVEHIAVQINLVLKKSEAKKVLVTGGGAFNIFLMLRLKTLTKSTVIIPNKALIDYKEALVFAFLGVLRVENQVNCLSSVTGAAKNHSSGKILTFKH</sequence>
<dbReference type="Proteomes" id="UP000199595">
    <property type="component" value="Unassembled WGS sequence"/>
</dbReference>
<keyword evidence="1" id="KW-0418">Kinase</keyword>
<dbReference type="InterPro" id="IPR043129">
    <property type="entry name" value="ATPase_NBD"/>
</dbReference>
<gene>
    <name evidence="1" type="ORF">SAMN05444411_11452</name>
</gene>
<dbReference type="PANTHER" id="PTHR30605:SF0">
    <property type="entry name" value="ANHYDRO-N-ACETYLMURAMIC ACID KINASE"/>
    <property type="match status" value="1"/>
</dbReference>
<dbReference type="RefSeq" id="WP_090126313.1">
    <property type="nucleotide sequence ID" value="NZ_FNNJ01000014.1"/>
</dbReference>
<keyword evidence="2" id="KW-1185">Reference proteome</keyword>
<dbReference type="GO" id="GO:0016301">
    <property type="term" value="F:kinase activity"/>
    <property type="evidence" value="ECO:0007669"/>
    <property type="project" value="UniProtKB-KW"/>
</dbReference>
<dbReference type="STRING" id="762486.SAMN05444411_11452"/>
<dbReference type="InterPro" id="IPR005338">
    <property type="entry name" value="Anhydro_N_Ac-Mur_kinase"/>
</dbReference>